<feature type="transmembrane region" description="Helical" evidence="1">
    <location>
        <begin position="40"/>
        <end position="62"/>
    </location>
</feature>
<evidence type="ECO:0000313" key="2">
    <source>
        <dbReference type="EMBL" id="MEA5364558.1"/>
    </source>
</evidence>
<feature type="transmembrane region" description="Helical" evidence="1">
    <location>
        <begin position="7"/>
        <end position="28"/>
    </location>
</feature>
<dbReference type="RefSeq" id="WP_323332418.1">
    <property type="nucleotide sequence ID" value="NZ_JAYFSI010000009.1"/>
</dbReference>
<sequence>MKTANEIRAVIAAVLTMWALGALGPIGADWLTTAGLGEWAAVWVVATVPLAVLLAGALRWLFTGRGRPGWLRFLPLWMSLPTAALGLTGLVTGSASRGHLFVSIFLSVPAAVAFLLLIVRLRTAGNQSRHPNVVEVTTDSEG</sequence>
<accession>A0ABU5RE61</accession>
<comment type="caution">
    <text evidence="2">The sequence shown here is derived from an EMBL/GenBank/DDBJ whole genome shotgun (WGS) entry which is preliminary data.</text>
</comment>
<feature type="transmembrane region" description="Helical" evidence="1">
    <location>
        <begin position="74"/>
        <end position="94"/>
    </location>
</feature>
<keyword evidence="1" id="KW-0812">Transmembrane</keyword>
<dbReference type="Proteomes" id="UP001304298">
    <property type="component" value="Unassembled WGS sequence"/>
</dbReference>
<keyword evidence="1" id="KW-0472">Membrane</keyword>
<name>A0ABU5RE61_9PSEU</name>
<keyword evidence="3" id="KW-1185">Reference proteome</keyword>
<keyword evidence="1" id="KW-1133">Transmembrane helix</keyword>
<organism evidence="2 3">
    <name type="scientific">Amycolatopsis heterodermiae</name>
    <dbReference type="NCBI Taxonomy" id="3110235"/>
    <lineage>
        <taxon>Bacteria</taxon>
        <taxon>Bacillati</taxon>
        <taxon>Actinomycetota</taxon>
        <taxon>Actinomycetes</taxon>
        <taxon>Pseudonocardiales</taxon>
        <taxon>Pseudonocardiaceae</taxon>
        <taxon>Amycolatopsis</taxon>
    </lineage>
</organism>
<dbReference type="EMBL" id="JAYFSI010000009">
    <property type="protein sequence ID" value="MEA5364558.1"/>
    <property type="molecule type" value="Genomic_DNA"/>
</dbReference>
<feature type="transmembrane region" description="Helical" evidence="1">
    <location>
        <begin position="100"/>
        <end position="119"/>
    </location>
</feature>
<evidence type="ECO:0000256" key="1">
    <source>
        <dbReference type="SAM" id="Phobius"/>
    </source>
</evidence>
<reference evidence="2 3" key="1">
    <citation type="submission" date="2023-12" db="EMBL/GenBank/DDBJ databases">
        <title>Amycolatopsis sp. V23-08.</title>
        <authorList>
            <person name="Somphong A."/>
        </authorList>
    </citation>
    <scope>NUCLEOTIDE SEQUENCE [LARGE SCALE GENOMIC DNA]</scope>
    <source>
        <strain evidence="2 3">V23-08</strain>
    </source>
</reference>
<gene>
    <name evidence="2" type="ORF">VA596_33860</name>
</gene>
<protein>
    <submittedName>
        <fullName evidence="2">Uncharacterized protein</fullName>
    </submittedName>
</protein>
<proteinExistence type="predicted"/>
<evidence type="ECO:0000313" key="3">
    <source>
        <dbReference type="Proteomes" id="UP001304298"/>
    </source>
</evidence>